<evidence type="ECO:0000313" key="2">
    <source>
        <dbReference type="Proteomes" id="UP000676325"/>
    </source>
</evidence>
<dbReference type="EMBL" id="JAGSOH010000213">
    <property type="protein sequence ID" value="MBR7831322.1"/>
    <property type="molecule type" value="Genomic_DNA"/>
</dbReference>
<evidence type="ECO:0008006" key="3">
    <source>
        <dbReference type="Google" id="ProtNLM"/>
    </source>
</evidence>
<name>A0A941EIT7_9ACTN</name>
<organism evidence="1 2">
    <name type="scientific">Actinospica acidithermotolerans</name>
    <dbReference type="NCBI Taxonomy" id="2828514"/>
    <lineage>
        <taxon>Bacteria</taxon>
        <taxon>Bacillati</taxon>
        <taxon>Actinomycetota</taxon>
        <taxon>Actinomycetes</taxon>
        <taxon>Catenulisporales</taxon>
        <taxon>Actinospicaceae</taxon>
        <taxon>Actinospica</taxon>
    </lineage>
</organism>
<accession>A0A941EIT7</accession>
<keyword evidence="2" id="KW-1185">Reference proteome</keyword>
<dbReference type="RefSeq" id="WP_212522434.1">
    <property type="nucleotide sequence ID" value="NZ_JAGSOH010000213.1"/>
</dbReference>
<evidence type="ECO:0000313" key="1">
    <source>
        <dbReference type="EMBL" id="MBR7831322.1"/>
    </source>
</evidence>
<comment type="caution">
    <text evidence="1">The sequence shown here is derived from an EMBL/GenBank/DDBJ whole genome shotgun (WGS) entry which is preliminary data.</text>
</comment>
<dbReference type="AlphaFoldDB" id="A0A941EIT7"/>
<reference evidence="1" key="1">
    <citation type="submission" date="2021-04" db="EMBL/GenBank/DDBJ databases">
        <title>Genome based classification of Actinospica acidithermotolerans sp. nov., an actinobacterium isolated from an Indonesian hot spring.</title>
        <authorList>
            <person name="Kusuma A.B."/>
            <person name="Putra K.E."/>
            <person name="Nafisah S."/>
            <person name="Loh J."/>
            <person name="Nouioui I."/>
            <person name="Goodfellow M."/>
        </authorList>
    </citation>
    <scope>NUCLEOTIDE SEQUENCE</scope>
    <source>
        <strain evidence="1">MGRD01-02</strain>
    </source>
</reference>
<gene>
    <name evidence="1" type="ORF">KDK95_33770</name>
</gene>
<proteinExistence type="predicted"/>
<dbReference type="Proteomes" id="UP000676325">
    <property type="component" value="Unassembled WGS sequence"/>
</dbReference>
<protein>
    <recommendedName>
        <fullName evidence="3">DUF4177 domain-containing protein</fullName>
    </recommendedName>
</protein>
<sequence length="219" mass="24072">MYTETHSGIEITYIWGQMLFTGEIVSYIANAAAAGIIGNRVDAALASSLEPVGRLHKWLRQRRMEPARLEASPAGSSWVQALTVPEQVELKDLLASAIYSVHNQNVIASNRNYSSGSGVAVGNMYGGSVTQNNYGTNSASSNWEYATVDYCQEGNFDPPPHLKWVAYISFPGRPNLDVRDNVQIAHLLSELGRDGWELVDQNPSTGINGTVYTLKRPRR</sequence>